<keyword evidence="1" id="KW-0732">Signal</keyword>
<feature type="chain" id="PRO_5020715829" evidence="1">
    <location>
        <begin position="18"/>
        <end position="147"/>
    </location>
</feature>
<dbReference type="Pfam" id="PF04170">
    <property type="entry name" value="NlpE"/>
    <property type="match status" value="1"/>
</dbReference>
<gene>
    <name evidence="2" type="ORF">FCL40_17240</name>
</gene>
<dbReference type="Gene3D" id="2.40.128.640">
    <property type="match status" value="1"/>
</dbReference>
<proteinExistence type="predicted"/>
<organism evidence="2 3">
    <name type="scientific">Ferrimonas sediminicola</name>
    <dbReference type="NCBI Taxonomy" id="2569538"/>
    <lineage>
        <taxon>Bacteria</taxon>
        <taxon>Pseudomonadati</taxon>
        <taxon>Pseudomonadota</taxon>
        <taxon>Gammaproteobacteria</taxon>
        <taxon>Alteromonadales</taxon>
        <taxon>Ferrimonadaceae</taxon>
        <taxon>Ferrimonas</taxon>
    </lineage>
</organism>
<evidence type="ECO:0000313" key="2">
    <source>
        <dbReference type="EMBL" id="TKB46799.1"/>
    </source>
</evidence>
<keyword evidence="3" id="KW-1185">Reference proteome</keyword>
<accession>A0A4U1B899</accession>
<dbReference type="PROSITE" id="PS51257">
    <property type="entry name" value="PROKAR_LIPOPROTEIN"/>
    <property type="match status" value="1"/>
</dbReference>
<reference evidence="2 3" key="1">
    <citation type="submission" date="2019-04" db="EMBL/GenBank/DDBJ databases">
        <authorList>
            <person name="Hwang J.C."/>
        </authorList>
    </citation>
    <scope>NUCLEOTIDE SEQUENCE [LARGE SCALE GENOMIC DNA]</scope>
    <source>
        <strain evidence="2 3">IMCC35001</strain>
    </source>
</reference>
<dbReference type="InterPro" id="IPR007298">
    <property type="entry name" value="Cu-R_lipoprotein_NlpE"/>
</dbReference>
<name>A0A4U1B899_9GAMM</name>
<dbReference type="EMBL" id="SWCI01000018">
    <property type="protein sequence ID" value="TKB46799.1"/>
    <property type="molecule type" value="Genomic_DNA"/>
</dbReference>
<feature type="signal peptide" evidence="1">
    <location>
        <begin position="1"/>
        <end position="17"/>
    </location>
</feature>
<dbReference type="AlphaFoldDB" id="A0A4U1B899"/>
<dbReference type="OrthoDB" id="5348860at2"/>
<comment type="caution">
    <text evidence="2">The sequence shown here is derived from an EMBL/GenBank/DDBJ whole genome shotgun (WGS) entry which is preliminary data.</text>
</comment>
<evidence type="ECO:0000313" key="3">
    <source>
        <dbReference type="Proteomes" id="UP000305674"/>
    </source>
</evidence>
<protein>
    <submittedName>
        <fullName evidence="2">Copper resistance protein NlpE</fullName>
    </submittedName>
</protein>
<sequence>MKALIPLATACMLIGCAAPDQRPATIASTTPSPPVVDGHNARNAVDWAGTYRGTLPCPDCDGIVTELTLYADGRYHLKQLYLGRRSNGQDLKGRFQWHSSGNRITLPRDNAAPAHYRITENRLQRLDNQGRTIQGALAEQYWLVKLQ</sequence>
<dbReference type="RefSeq" id="WP_136854532.1">
    <property type="nucleotide sequence ID" value="NZ_SWCI01000018.1"/>
</dbReference>
<evidence type="ECO:0000256" key="1">
    <source>
        <dbReference type="SAM" id="SignalP"/>
    </source>
</evidence>
<dbReference type="Proteomes" id="UP000305674">
    <property type="component" value="Unassembled WGS sequence"/>
</dbReference>